<dbReference type="Proteomes" id="UP000261520">
    <property type="component" value="Unplaced"/>
</dbReference>
<name>A0A3B3Z8U2_9GOBI</name>
<protein>
    <submittedName>
        <fullName evidence="3">Uncharacterized protein</fullName>
    </submittedName>
</protein>
<evidence type="ECO:0000313" key="4">
    <source>
        <dbReference type="Proteomes" id="UP000261520"/>
    </source>
</evidence>
<dbReference type="STRING" id="409849.ENSPMGP00000000964"/>
<sequence>MVPLHLSLLTVTVLTLCCLCVMAQKPGQVDPLVVPRAHPQCWESSSALLLEMRSPRIADSVSAFWDLMVFLKASDNDKHTALFWDLAGLFWDLYLDCVMSRSHGLGRRHVTSVRTLTNYSLFYTLLFFSIVLTLFDNPYILVTYKKNKTNESIVTRLLLTKGLDLVQNR</sequence>
<organism evidence="3 4">
    <name type="scientific">Periophthalmus magnuspinnatus</name>
    <dbReference type="NCBI Taxonomy" id="409849"/>
    <lineage>
        <taxon>Eukaryota</taxon>
        <taxon>Metazoa</taxon>
        <taxon>Chordata</taxon>
        <taxon>Craniata</taxon>
        <taxon>Vertebrata</taxon>
        <taxon>Euteleostomi</taxon>
        <taxon>Actinopterygii</taxon>
        <taxon>Neopterygii</taxon>
        <taxon>Teleostei</taxon>
        <taxon>Neoteleostei</taxon>
        <taxon>Acanthomorphata</taxon>
        <taxon>Gobiaria</taxon>
        <taxon>Gobiiformes</taxon>
        <taxon>Gobioidei</taxon>
        <taxon>Gobiidae</taxon>
        <taxon>Oxudercinae</taxon>
        <taxon>Periophthalmus</taxon>
    </lineage>
</organism>
<dbReference type="InterPro" id="IPR040439">
    <property type="entry name" value="FAM237A/B"/>
</dbReference>
<keyword evidence="1" id="KW-1133">Transmembrane helix</keyword>
<accession>A0A3B3Z8U2</accession>
<reference evidence="3" key="1">
    <citation type="submission" date="2025-08" db="UniProtKB">
        <authorList>
            <consortium name="Ensembl"/>
        </authorList>
    </citation>
    <scope>IDENTIFICATION</scope>
</reference>
<evidence type="ECO:0000256" key="2">
    <source>
        <dbReference type="SAM" id="SignalP"/>
    </source>
</evidence>
<dbReference type="PANTHER" id="PTHR36690:SF2">
    <property type="entry name" value="PROTEIN FAM237A"/>
    <property type="match status" value="1"/>
</dbReference>
<feature type="chain" id="PRO_5017365481" evidence="2">
    <location>
        <begin position="24"/>
        <end position="169"/>
    </location>
</feature>
<dbReference type="PANTHER" id="PTHR36690">
    <property type="entry name" value="PROTEIN FAM237A"/>
    <property type="match status" value="1"/>
</dbReference>
<keyword evidence="2" id="KW-0732">Signal</keyword>
<keyword evidence="4" id="KW-1185">Reference proteome</keyword>
<feature type="transmembrane region" description="Helical" evidence="1">
    <location>
        <begin position="121"/>
        <end position="142"/>
    </location>
</feature>
<evidence type="ECO:0000313" key="3">
    <source>
        <dbReference type="Ensembl" id="ENSPMGP00000000964.1"/>
    </source>
</evidence>
<evidence type="ECO:0000256" key="1">
    <source>
        <dbReference type="SAM" id="Phobius"/>
    </source>
</evidence>
<dbReference type="AlphaFoldDB" id="A0A3B3Z8U2"/>
<keyword evidence="1" id="KW-0812">Transmembrane</keyword>
<reference evidence="3" key="2">
    <citation type="submission" date="2025-09" db="UniProtKB">
        <authorList>
            <consortium name="Ensembl"/>
        </authorList>
    </citation>
    <scope>IDENTIFICATION</scope>
</reference>
<dbReference type="Ensembl" id="ENSPMGT00000001017.1">
    <property type="protein sequence ID" value="ENSPMGP00000000964.1"/>
    <property type="gene ID" value="ENSPMGG00000000883.1"/>
</dbReference>
<proteinExistence type="predicted"/>
<keyword evidence="1" id="KW-0472">Membrane</keyword>
<feature type="signal peptide" evidence="2">
    <location>
        <begin position="1"/>
        <end position="23"/>
    </location>
</feature>